<evidence type="ECO:0000313" key="2">
    <source>
        <dbReference type="EMBL" id="RMI45665.1"/>
    </source>
</evidence>
<gene>
    <name evidence="2" type="ORF">EBN88_02825</name>
</gene>
<feature type="region of interest" description="Disordered" evidence="1">
    <location>
        <begin position="1"/>
        <end position="141"/>
    </location>
</feature>
<proteinExistence type="predicted"/>
<keyword evidence="3" id="KW-1185">Reference proteome</keyword>
<evidence type="ECO:0000256" key="1">
    <source>
        <dbReference type="SAM" id="MobiDB-lite"/>
    </source>
</evidence>
<feature type="compositionally biased region" description="Low complexity" evidence="1">
    <location>
        <begin position="34"/>
        <end position="83"/>
    </location>
</feature>
<accession>A0A3M2MAP0</accession>
<evidence type="ECO:0000313" key="3">
    <source>
        <dbReference type="Proteomes" id="UP000278673"/>
    </source>
</evidence>
<comment type="caution">
    <text evidence="2">The sequence shown here is derived from an EMBL/GenBank/DDBJ whole genome shotgun (WGS) entry which is preliminary data.</text>
</comment>
<protein>
    <submittedName>
        <fullName evidence="2">Uncharacterized protein</fullName>
    </submittedName>
</protein>
<dbReference type="Proteomes" id="UP000278673">
    <property type="component" value="Unassembled WGS sequence"/>
</dbReference>
<feature type="compositionally biased region" description="Low complexity" evidence="1">
    <location>
        <begin position="119"/>
        <end position="141"/>
    </location>
</feature>
<organism evidence="2 3">
    <name type="scientific">Streptomyces triticirhizae</name>
    <dbReference type="NCBI Taxonomy" id="2483353"/>
    <lineage>
        <taxon>Bacteria</taxon>
        <taxon>Bacillati</taxon>
        <taxon>Actinomycetota</taxon>
        <taxon>Actinomycetes</taxon>
        <taxon>Kitasatosporales</taxon>
        <taxon>Streptomycetaceae</taxon>
        <taxon>Streptomyces</taxon>
    </lineage>
</organism>
<dbReference type="EMBL" id="RFFJ01000006">
    <property type="protein sequence ID" value="RMI45665.1"/>
    <property type="molecule type" value="Genomic_DNA"/>
</dbReference>
<sequence>MGARQGSVVPQYISIGTPVDASPASRPRSRERASSSARGAAPSAASMTAAWAGTAAAPWRMSSNASASAGGSSCRSTCSSAEAKPSTGSQEPATAGARRSGAWRATPGAVRAPIEYPQTVARSAPRSSRTAVTASTRRSRA</sequence>
<dbReference type="AlphaFoldDB" id="A0A3M2MAP0"/>
<reference evidence="2 3" key="1">
    <citation type="submission" date="2018-10" db="EMBL/GenBank/DDBJ databases">
        <title>Isolation, diversity and antifungal activity of actinobacteria from wheat.</title>
        <authorList>
            <person name="Han C."/>
        </authorList>
    </citation>
    <scope>NUCLEOTIDE SEQUENCE [LARGE SCALE GENOMIC DNA]</scope>
    <source>
        <strain evidence="2 3">NEAU-YY642</strain>
    </source>
</reference>
<name>A0A3M2MAP0_9ACTN</name>